<sequence>MSENYYDSNADDFFNGTVNVDMSPQYEDFLNEIPKNGHILDAGCGSGRDTLAFKSLGYKVTSFDGSIEMCRLASNHTGQEVLHLQFQEIDFKETFDGIWASASLLHIPTSEIDDVLKRLKKSLKKGGAFYASFKYGSFEGERNGRYFYDLTDITAKELFTKNGFNIKKIWFTQDARKEREDEKWVNILAIKD</sequence>
<protein>
    <submittedName>
        <fullName evidence="4">SAM-dependent methyltransferase</fullName>
    </submittedName>
</protein>
<dbReference type="GO" id="GO:0032259">
    <property type="term" value="P:methylation"/>
    <property type="evidence" value="ECO:0007669"/>
    <property type="project" value="UniProtKB-KW"/>
</dbReference>
<dbReference type="Gene3D" id="3.40.50.150">
    <property type="entry name" value="Vaccinia Virus protein VP39"/>
    <property type="match status" value="1"/>
</dbReference>
<evidence type="ECO:0000313" key="5">
    <source>
        <dbReference type="Proteomes" id="UP000008680"/>
    </source>
</evidence>
<feature type="domain" description="Methyltransferase" evidence="3">
    <location>
        <begin position="39"/>
        <end position="127"/>
    </location>
</feature>
<dbReference type="Pfam" id="PF13649">
    <property type="entry name" value="Methyltransf_25"/>
    <property type="match status" value="1"/>
</dbReference>
<dbReference type="KEGG" id="mru:mru_0779"/>
<dbReference type="OrthoDB" id="1018at2157"/>
<keyword evidence="5" id="KW-1185">Reference proteome</keyword>
<dbReference type="RefSeq" id="WP_012955581.1">
    <property type="nucleotide sequence ID" value="NC_013790.1"/>
</dbReference>
<dbReference type="CDD" id="cd02440">
    <property type="entry name" value="AdoMet_MTases"/>
    <property type="match status" value="1"/>
</dbReference>
<name>D3E269_METRM</name>
<reference evidence="4 5" key="1">
    <citation type="journal article" date="2010" name="PLoS ONE">
        <title>The genome sequence of the rumen methanogen Methanobrevibacter ruminantium reveals new possibilities for controlling ruminant methane emissions.</title>
        <authorList>
            <person name="Leahy S.C."/>
            <person name="Kelly W.J."/>
            <person name="Altermann E."/>
            <person name="Ronimus R.S."/>
            <person name="Yeoman C.J."/>
            <person name="Pacheco D.M."/>
            <person name="Li D."/>
            <person name="Kong Z."/>
            <person name="McTavish S."/>
            <person name="Sang C."/>
            <person name="Lambie S.C."/>
            <person name="Janssen P.H."/>
            <person name="Dey D."/>
            <person name="Attwood G.T."/>
        </authorList>
    </citation>
    <scope>NUCLEOTIDE SEQUENCE [LARGE SCALE GENOMIC DNA]</scope>
    <source>
        <strain evidence="5">ATCC 35063 / DSM 1093 / JCM 13430 / OCM 146 / M1</strain>
    </source>
</reference>
<keyword evidence="2" id="KW-0808">Transferase</keyword>
<dbReference type="eggNOG" id="arCOG01782">
    <property type="taxonomic scope" value="Archaea"/>
</dbReference>
<dbReference type="InterPro" id="IPR041698">
    <property type="entry name" value="Methyltransf_25"/>
</dbReference>
<dbReference type="HOGENOM" id="CLU_057823_2_1_2"/>
<dbReference type="SUPFAM" id="SSF53335">
    <property type="entry name" value="S-adenosyl-L-methionine-dependent methyltransferases"/>
    <property type="match status" value="1"/>
</dbReference>
<dbReference type="EMBL" id="CP001719">
    <property type="protein sequence ID" value="ADC46630.1"/>
    <property type="molecule type" value="Genomic_DNA"/>
</dbReference>
<dbReference type="GeneID" id="8770428"/>
<evidence type="ECO:0000256" key="1">
    <source>
        <dbReference type="ARBA" id="ARBA00022603"/>
    </source>
</evidence>
<accession>D3E269</accession>
<dbReference type="PATRIC" id="fig|634498.28.peg.779"/>
<evidence type="ECO:0000259" key="3">
    <source>
        <dbReference type="Pfam" id="PF13649"/>
    </source>
</evidence>
<dbReference type="Proteomes" id="UP000008680">
    <property type="component" value="Chromosome"/>
</dbReference>
<gene>
    <name evidence="4" type="ordered locus">mru_0779</name>
</gene>
<dbReference type="PANTHER" id="PTHR43861:SF1">
    <property type="entry name" value="TRANS-ACONITATE 2-METHYLTRANSFERASE"/>
    <property type="match status" value="1"/>
</dbReference>
<proteinExistence type="predicted"/>
<organism evidence="4 5">
    <name type="scientific">Methanobrevibacter ruminantium (strain ATCC 35063 / DSM 1093 / JCM 13430 / OCM 146 / M1)</name>
    <name type="common">Methanobacterium ruminantium</name>
    <dbReference type="NCBI Taxonomy" id="634498"/>
    <lineage>
        <taxon>Archaea</taxon>
        <taxon>Methanobacteriati</taxon>
        <taxon>Methanobacteriota</taxon>
        <taxon>Methanomada group</taxon>
        <taxon>Methanobacteria</taxon>
        <taxon>Methanobacteriales</taxon>
        <taxon>Methanobacteriaceae</taxon>
        <taxon>Methanobrevibacter</taxon>
    </lineage>
</organism>
<dbReference type="GO" id="GO:0008168">
    <property type="term" value="F:methyltransferase activity"/>
    <property type="evidence" value="ECO:0007669"/>
    <property type="project" value="UniProtKB-KW"/>
</dbReference>
<dbReference type="PANTHER" id="PTHR43861">
    <property type="entry name" value="TRANS-ACONITATE 2-METHYLTRANSFERASE-RELATED"/>
    <property type="match status" value="1"/>
</dbReference>
<keyword evidence="1 4" id="KW-0489">Methyltransferase</keyword>
<dbReference type="InterPro" id="IPR029063">
    <property type="entry name" value="SAM-dependent_MTases_sf"/>
</dbReference>
<dbReference type="AlphaFoldDB" id="D3E269"/>
<evidence type="ECO:0000256" key="2">
    <source>
        <dbReference type="ARBA" id="ARBA00022679"/>
    </source>
</evidence>
<evidence type="ECO:0000313" key="4">
    <source>
        <dbReference type="EMBL" id="ADC46630.1"/>
    </source>
</evidence>